<evidence type="ECO:0000259" key="4">
    <source>
        <dbReference type="Pfam" id="PF00675"/>
    </source>
</evidence>
<evidence type="ECO:0000256" key="2">
    <source>
        <dbReference type="RuleBase" id="RU004447"/>
    </source>
</evidence>
<dbReference type="PROSITE" id="PS00143">
    <property type="entry name" value="INSULINASE"/>
    <property type="match status" value="1"/>
</dbReference>
<evidence type="ECO:0000259" key="5">
    <source>
        <dbReference type="Pfam" id="PF05193"/>
    </source>
</evidence>
<dbReference type="InterPro" id="IPR011765">
    <property type="entry name" value="Pept_M16_N"/>
</dbReference>
<dbReference type="RefSeq" id="WP_066470831.1">
    <property type="nucleotide sequence ID" value="NZ_CBCRUZ010000033.1"/>
</dbReference>
<evidence type="ECO:0000313" key="6">
    <source>
        <dbReference type="EMBL" id="QXQ15868.1"/>
    </source>
</evidence>
<dbReference type="Pfam" id="PF05193">
    <property type="entry name" value="Peptidase_M16_C"/>
    <property type="match status" value="1"/>
</dbReference>
<dbReference type="PANTHER" id="PTHR11851">
    <property type="entry name" value="METALLOPROTEASE"/>
    <property type="match status" value="1"/>
</dbReference>
<feature type="domain" description="Peptidase M16 N-terminal" evidence="4">
    <location>
        <begin position="39"/>
        <end position="185"/>
    </location>
</feature>
<gene>
    <name evidence="6" type="ORF">KV203_11695</name>
</gene>
<proteinExistence type="inferred from homology"/>
<dbReference type="InterPro" id="IPR007863">
    <property type="entry name" value="Peptidase_M16_C"/>
</dbReference>
<evidence type="ECO:0000256" key="3">
    <source>
        <dbReference type="SAM" id="MobiDB-lite"/>
    </source>
</evidence>
<reference evidence="6" key="1">
    <citation type="submission" date="2021-07" db="EMBL/GenBank/DDBJ databases">
        <title>Candidatus Kaistella beijingensis sp. nov. isolated from a municipal wastewater treatment plant is involved in sludge foaming.</title>
        <authorList>
            <person name="Song Y."/>
            <person name="Liu S.-J."/>
        </authorList>
    </citation>
    <scope>NUCLEOTIDE SEQUENCE</scope>
    <source>
        <strain evidence="6">DSM 43998</strain>
    </source>
</reference>
<evidence type="ECO:0000256" key="1">
    <source>
        <dbReference type="ARBA" id="ARBA00007261"/>
    </source>
</evidence>
<dbReference type="Proteomes" id="UP000887023">
    <property type="component" value="Chromosome"/>
</dbReference>
<dbReference type="InterPro" id="IPR011249">
    <property type="entry name" value="Metalloenz_LuxS/M16"/>
</dbReference>
<dbReference type="PANTHER" id="PTHR11851:SF49">
    <property type="entry name" value="MITOCHONDRIAL-PROCESSING PEPTIDASE SUBUNIT ALPHA"/>
    <property type="match status" value="1"/>
</dbReference>
<dbReference type="InterPro" id="IPR001431">
    <property type="entry name" value="Pept_M16_Zn_BS"/>
</dbReference>
<name>A0ABX8SDJ1_9ACTN</name>
<accession>A0ABX8SDJ1</accession>
<comment type="similarity">
    <text evidence="1 2">Belongs to the peptidase M16 family.</text>
</comment>
<sequence length="453" mass="48471">MSSARRSRSGAASAAPDLATPSSVPDVGVHRTTLPGGLRVVTERVPGVRSASIGIWVGVGSRDEGRSVAGAAHFLEHLLFKSTPTHSALEIAELVDSVGGELNAFTSKEHTCFYAHVLDEDLPMAIELVADVVLRGQCRSEDVDVERQVVLEEIAMRDDDPEDLVGDLFLTALFGDHPIGRPVIGSTASIEAITRTQLRSFQQRRYTPNRMVVAVAGNVDHAQTVELARRAFADRLDPELVPAPPRAGELRLRGAPTVQVIARESEQAHLVLGVRAFGRHEGHYRWPLSVLNTAIGGGLSSRLFQQIREERGLAYSVYSSVDTFADTGAFSVYAGCQPENLAEVARLARSVLADVAAHGISDAECTRAKGSLRGGLVLGLEDSGSRMNRLGRSELSYGDHRSVAQTLARIDAVTCAEVADVAARLLSRPFGVAVAGPYRRATDLPAVLRAPVG</sequence>
<keyword evidence="7" id="KW-1185">Reference proteome</keyword>
<dbReference type="InterPro" id="IPR050361">
    <property type="entry name" value="MPP/UQCRC_Complex"/>
</dbReference>
<feature type="region of interest" description="Disordered" evidence="3">
    <location>
        <begin position="1"/>
        <end position="30"/>
    </location>
</feature>
<dbReference type="Pfam" id="PF00675">
    <property type="entry name" value="Peptidase_M16"/>
    <property type="match status" value="1"/>
</dbReference>
<feature type="domain" description="Peptidase M16 C-terminal" evidence="5">
    <location>
        <begin position="193"/>
        <end position="371"/>
    </location>
</feature>
<protein>
    <submittedName>
        <fullName evidence="6">Insulinase family protein</fullName>
    </submittedName>
</protein>
<dbReference type="SUPFAM" id="SSF63411">
    <property type="entry name" value="LuxS/MPP-like metallohydrolase"/>
    <property type="match status" value="2"/>
</dbReference>
<organism evidence="6 7">
    <name type="scientific">Skermania pinensis</name>
    <dbReference type="NCBI Taxonomy" id="39122"/>
    <lineage>
        <taxon>Bacteria</taxon>
        <taxon>Bacillati</taxon>
        <taxon>Actinomycetota</taxon>
        <taxon>Actinomycetes</taxon>
        <taxon>Mycobacteriales</taxon>
        <taxon>Gordoniaceae</taxon>
        <taxon>Skermania</taxon>
    </lineage>
</organism>
<dbReference type="Gene3D" id="3.30.830.10">
    <property type="entry name" value="Metalloenzyme, LuxS/M16 peptidase-like"/>
    <property type="match status" value="2"/>
</dbReference>
<dbReference type="EMBL" id="CP079105">
    <property type="protein sequence ID" value="QXQ15868.1"/>
    <property type="molecule type" value="Genomic_DNA"/>
</dbReference>
<evidence type="ECO:0000313" key="7">
    <source>
        <dbReference type="Proteomes" id="UP000887023"/>
    </source>
</evidence>